<dbReference type="InterPro" id="IPR027381">
    <property type="entry name" value="LytR/CpsA/Psr_C"/>
</dbReference>
<evidence type="ECO:0000256" key="3">
    <source>
        <dbReference type="SAM" id="Phobius"/>
    </source>
</evidence>
<reference evidence="6 7" key="1">
    <citation type="submission" date="2020-11" db="EMBL/GenBank/DDBJ databases">
        <title>Corynebacterium sp. ZJ-599.</title>
        <authorList>
            <person name="Zhou J."/>
        </authorList>
    </citation>
    <scope>NUCLEOTIDE SEQUENCE [LARGE SCALE GENOMIC DNA]</scope>
    <source>
        <strain evidence="6 7">ZJ-599</strain>
    </source>
</reference>
<evidence type="ECO:0000256" key="2">
    <source>
        <dbReference type="SAM" id="MobiDB-lite"/>
    </source>
</evidence>
<dbReference type="InterPro" id="IPR004474">
    <property type="entry name" value="LytR_CpsA_psr"/>
</dbReference>
<dbReference type="PANTHER" id="PTHR33392">
    <property type="entry name" value="POLYISOPRENYL-TEICHOIC ACID--PEPTIDOGLYCAN TEICHOIC ACID TRANSFERASE TAGU"/>
    <property type="match status" value="1"/>
</dbReference>
<dbReference type="KEGG" id="cliz:G7Y31_02895"/>
<feature type="domain" description="Cell envelope-related transcriptional attenuator" evidence="4">
    <location>
        <begin position="155"/>
        <end position="334"/>
    </location>
</feature>
<evidence type="ECO:0000259" key="5">
    <source>
        <dbReference type="Pfam" id="PF13399"/>
    </source>
</evidence>
<dbReference type="Proteomes" id="UP000594681">
    <property type="component" value="Chromosome"/>
</dbReference>
<dbReference type="NCBIfam" id="TIGR00350">
    <property type="entry name" value="lytR_cpsA_psr"/>
    <property type="match status" value="1"/>
</dbReference>
<proteinExistence type="inferred from homology"/>
<keyword evidence="3" id="KW-0812">Transmembrane</keyword>
<feature type="compositionally biased region" description="Basic and acidic residues" evidence="2">
    <location>
        <begin position="39"/>
        <end position="48"/>
    </location>
</feature>
<feature type="domain" description="LytR/CpsA/Psr regulator C-terminal" evidence="5">
    <location>
        <begin position="444"/>
        <end position="529"/>
    </location>
</feature>
<keyword evidence="3" id="KW-0472">Membrane</keyword>
<accession>A0A7T0KF75</accession>
<protein>
    <submittedName>
        <fullName evidence="6">LCP family protein</fullName>
    </submittedName>
</protein>
<dbReference type="AlphaFoldDB" id="A0A7T0KF75"/>
<dbReference type="PANTHER" id="PTHR33392:SF6">
    <property type="entry name" value="POLYISOPRENYL-TEICHOIC ACID--PEPTIDOGLYCAN TEICHOIC ACID TRANSFERASE TAGU"/>
    <property type="match status" value="1"/>
</dbReference>
<dbReference type="Pfam" id="PF03816">
    <property type="entry name" value="LytR_cpsA_psr"/>
    <property type="match status" value="1"/>
</dbReference>
<dbReference type="Gene3D" id="3.40.630.190">
    <property type="entry name" value="LCP protein"/>
    <property type="match status" value="1"/>
</dbReference>
<name>A0A7T0KF75_9CORY</name>
<feature type="transmembrane region" description="Helical" evidence="3">
    <location>
        <begin position="69"/>
        <end position="89"/>
    </location>
</feature>
<evidence type="ECO:0000313" key="7">
    <source>
        <dbReference type="Proteomes" id="UP000594681"/>
    </source>
</evidence>
<keyword evidence="3" id="KW-1133">Transmembrane helix</keyword>
<dbReference type="Gene3D" id="3.30.70.2390">
    <property type="match status" value="1"/>
</dbReference>
<evidence type="ECO:0000259" key="4">
    <source>
        <dbReference type="Pfam" id="PF03816"/>
    </source>
</evidence>
<comment type="similarity">
    <text evidence="1">Belongs to the LytR/CpsA/Psr (LCP) family.</text>
</comment>
<feature type="region of interest" description="Disordered" evidence="2">
    <location>
        <begin position="420"/>
        <end position="439"/>
    </location>
</feature>
<evidence type="ECO:0000313" key="6">
    <source>
        <dbReference type="EMBL" id="QPK79670.1"/>
    </source>
</evidence>
<evidence type="ECO:0000256" key="1">
    <source>
        <dbReference type="ARBA" id="ARBA00006068"/>
    </source>
</evidence>
<sequence>MLPHGCIKVNTSIWKEADTVPNSPHQRRPRTSEPAAEQDFPRTRRVRDIQPAPTKARSLRQSGPTPLKVALAVASILVLLVSGTGYAFVGRLGGELGSVDNLTLGTGGADKGESADGALDILLVGSDSRTDAQGNTLSREELDALHAGVDDGEHNTDTIMVIRIPNDGSRASAVSIPRDTYVHDSEHGNMKINGVFSAHETAKITQLTEENEAAVARGESPVHTDKDIAEAGTAAGRAALLNQVRELSGVDIDHYAEVGLLGFVLLTDAVGGVNVCLNEAVDDEMSGARFPAGEQTLNGAQGLAFVRQRYGLPRGDLDRIVRQQSYMASLVAQVLNSGTLTNPSKLSKISRAIERSVVFDSDWDIMSIAQQLSGLAGGNVTFNTIPVTSIDGVGDYGESIVTIDPEEVHRFFEDLAKSQEQVDEEHVGEGQSAPAGSAPELDGVTLHVLNAGDTPGLAAGIGAWLTAQGYTVDRTANAEAGVYAQSQVVAASADNAQAQALAEALGGLPVTANPSLEEGTIIVVAAADYAGPADQDSADAAESADAPVGTPGGDFGAAEVSPEIDAGGDSPRCVN</sequence>
<dbReference type="EMBL" id="CP064954">
    <property type="protein sequence ID" value="QPK79670.1"/>
    <property type="molecule type" value="Genomic_DNA"/>
</dbReference>
<dbReference type="Pfam" id="PF13399">
    <property type="entry name" value="LytR_C"/>
    <property type="match status" value="1"/>
</dbReference>
<dbReference type="InterPro" id="IPR050922">
    <property type="entry name" value="LytR/CpsA/Psr_CW_biosynth"/>
</dbReference>
<gene>
    <name evidence="6" type="ORF">G7Y31_02895</name>
</gene>
<feature type="region of interest" description="Disordered" evidence="2">
    <location>
        <begin position="15"/>
        <end position="63"/>
    </location>
</feature>
<keyword evidence="7" id="KW-1185">Reference proteome</keyword>
<feature type="region of interest" description="Disordered" evidence="2">
    <location>
        <begin position="533"/>
        <end position="575"/>
    </location>
</feature>
<feature type="compositionally biased region" description="Low complexity" evidence="2">
    <location>
        <begin position="533"/>
        <end position="546"/>
    </location>
</feature>
<organism evidence="6 7">
    <name type="scientific">Corynebacterium lizhenjunii</name>
    <dbReference type="NCBI Taxonomy" id="2709394"/>
    <lineage>
        <taxon>Bacteria</taxon>
        <taxon>Bacillati</taxon>
        <taxon>Actinomycetota</taxon>
        <taxon>Actinomycetes</taxon>
        <taxon>Mycobacteriales</taxon>
        <taxon>Corynebacteriaceae</taxon>
        <taxon>Corynebacterium</taxon>
    </lineage>
</organism>